<name>A0A640KXG7_LEITA</name>
<dbReference type="VEuPathDB" id="TriTrypDB:LtaPh_3418351"/>
<reference evidence="1" key="1">
    <citation type="submission" date="2019-11" db="EMBL/GenBank/DDBJ databases">
        <title>Leishmania tarentolae CDS.</title>
        <authorList>
            <person name="Goto Y."/>
            <person name="Yamagishi J."/>
        </authorList>
    </citation>
    <scope>NUCLEOTIDE SEQUENCE [LARGE SCALE GENOMIC DNA]</scope>
    <source>
        <strain evidence="1">Parrot Tar II</strain>
    </source>
</reference>
<accession>A0A640KXG7</accession>
<evidence type="ECO:0000313" key="1">
    <source>
        <dbReference type="EMBL" id="GET92257.1"/>
    </source>
</evidence>
<dbReference type="EMBL" id="BLBS01000054">
    <property type="protein sequence ID" value="GET92257.1"/>
    <property type="molecule type" value="Genomic_DNA"/>
</dbReference>
<comment type="caution">
    <text evidence="1">The sequence shown here is derived from an EMBL/GenBank/DDBJ whole genome shotgun (WGS) entry which is preliminary data.</text>
</comment>
<evidence type="ECO:0000313" key="2">
    <source>
        <dbReference type="Proteomes" id="UP000419144"/>
    </source>
</evidence>
<gene>
    <name evidence="1" type="ORF">LtaPh_3418351</name>
</gene>
<protein>
    <submittedName>
        <fullName evidence="1">Uncharacterized protein</fullName>
    </submittedName>
</protein>
<proteinExistence type="predicted"/>
<keyword evidence="2" id="KW-1185">Reference proteome</keyword>
<sequence length="180" mass="20084">MSGVFWVVGKCGQKKKQARRQGVQLRVGRQALGSVHATHNTSTDKNASVVSVGEGRPRLILEVLHMLSEEVAVQRCPERGRHTKEAEQLQPHPLRICAAGTEKFCDRVWVPYIASTNVVFRRTTTTATLKQKLRRLMLSHLCPLLVHRRIAAFHLRMLKRCINAVVLSAAAGYCVAVSIL</sequence>
<organism evidence="1 2">
    <name type="scientific">Leishmania tarentolae</name>
    <name type="common">Sauroleishmania tarentolae</name>
    <dbReference type="NCBI Taxonomy" id="5689"/>
    <lineage>
        <taxon>Eukaryota</taxon>
        <taxon>Discoba</taxon>
        <taxon>Euglenozoa</taxon>
        <taxon>Kinetoplastea</taxon>
        <taxon>Metakinetoplastina</taxon>
        <taxon>Trypanosomatida</taxon>
        <taxon>Trypanosomatidae</taxon>
        <taxon>Leishmaniinae</taxon>
        <taxon>Leishmania</taxon>
        <taxon>lizard Leishmania</taxon>
    </lineage>
</organism>
<dbReference type="Proteomes" id="UP000419144">
    <property type="component" value="Unassembled WGS sequence"/>
</dbReference>
<dbReference type="AlphaFoldDB" id="A0A640KXG7"/>